<dbReference type="InterPro" id="IPR013324">
    <property type="entry name" value="RNA_pol_sigma_r3/r4-like"/>
</dbReference>
<evidence type="ECO:0000256" key="2">
    <source>
        <dbReference type="ARBA" id="ARBA00023015"/>
    </source>
</evidence>
<evidence type="ECO:0000256" key="5">
    <source>
        <dbReference type="SAM" id="MobiDB-lite"/>
    </source>
</evidence>
<evidence type="ECO:0000313" key="8">
    <source>
        <dbReference type="Proteomes" id="UP000676565"/>
    </source>
</evidence>
<evidence type="ECO:0000313" key="7">
    <source>
        <dbReference type="EMBL" id="MBP3953862.1"/>
    </source>
</evidence>
<accession>A0ABS5BK53</accession>
<dbReference type="RefSeq" id="WP_210651765.1">
    <property type="nucleotide sequence ID" value="NZ_JAGKQQ010000001.1"/>
</dbReference>
<sequence length="201" mass="22459">MSDGSANATDLRACLDRVRAGDASALNELVLLAGKRLQFLTHRMLRDYPRVRRWTETDDVLQNALVRLCRALEQVHPPSVRDFYALATAQIRRELIDLARHFAGPENGAANHESWHAERAEPDAPDLSHEPGALADWREFHEQVAALPADAREVFGLLFYQGLTQEDAAGVLDISLRTVQRRWQAALLGLHRARNGEAPGT</sequence>
<dbReference type="Pfam" id="PF07638">
    <property type="entry name" value="Sigma70_ECF"/>
    <property type="match status" value="1"/>
</dbReference>
<dbReference type="Proteomes" id="UP000676565">
    <property type="component" value="Unassembled WGS sequence"/>
</dbReference>
<evidence type="ECO:0000256" key="3">
    <source>
        <dbReference type="ARBA" id="ARBA00023082"/>
    </source>
</evidence>
<evidence type="ECO:0000256" key="4">
    <source>
        <dbReference type="ARBA" id="ARBA00023163"/>
    </source>
</evidence>
<gene>
    <name evidence="7" type="ORF">J8F10_00920</name>
</gene>
<keyword evidence="4" id="KW-0804">Transcription</keyword>
<feature type="region of interest" description="Disordered" evidence="5">
    <location>
        <begin position="107"/>
        <end position="126"/>
    </location>
</feature>
<dbReference type="Gene3D" id="1.10.1740.10">
    <property type="match status" value="1"/>
</dbReference>
<dbReference type="SUPFAM" id="SSF88946">
    <property type="entry name" value="Sigma2 domain of RNA polymerase sigma factors"/>
    <property type="match status" value="1"/>
</dbReference>
<proteinExistence type="inferred from homology"/>
<dbReference type="InterPro" id="IPR014284">
    <property type="entry name" value="RNA_pol_sigma-70_dom"/>
</dbReference>
<keyword evidence="3" id="KW-0731">Sigma factor</keyword>
<comment type="similarity">
    <text evidence="1">Belongs to the sigma-70 factor family. ECF subfamily.</text>
</comment>
<comment type="caution">
    <text evidence="7">The sequence shown here is derived from an EMBL/GenBank/DDBJ whole genome shotgun (WGS) entry which is preliminary data.</text>
</comment>
<dbReference type="EMBL" id="JAGKQQ010000001">
    <property type="protein sequence ID" value="MBP3953862.1"/>
    <property type="molecule type" value="Genomic_DNA"/>
</dbReference>
<feature type="compositionally biased region" description="Basic and acidic residues" evidence="5">
    <location>
        <begin position="113"/>
        <end position="126"/>
    </location>
</feature>
<dbReference type="CDD" id="cd06171">
    <property type="entry name" value="Sigma70_r4"/>
    <property type="match status" value="1"/>
</dbReference>
<dbReference type="SUPFAM" id="SSF88659">
    <property type="entry name" value="Sigma3 and sigma4 domains of RNA polymerase sigma factors"/>
    <property type="match status" value="1"/>
</dbReference>
<feature type="domain" description="RNA polymerase sigma-70 ECF-like HTH" evidence="6">
    <location>
        <begin position="11"/>
        <end position="186"/>
    </location>
</feature>
<keyword evidence="2" id="KW-0805">Transcription regulation</keyword>
<dbReference type="InterPro" id="IPR013325">
    <property type="entry name" value="RNA_pol_sigma_r2"/>
</dbReference>
<evidence type="ECO:0000259" key="6">
    <source>
        <dbReference type="Pfam" id="PF07638"/>
    </source>
</evidence>
<keyword evidence="8" id="KW-1185">Reference proteome</keyword>
<dbReference type="InterPro" id="IPR053812">
    <property type="entry name" value="HTH_Sigma70_ECF-like"/>
</dbReference>
<dbReference type="PANTHER" id="PTHR43133:SF39">
    <property type="entry name" value="SIMILAR TO RNA POLYMERASE SIGMA-E FACTOR"/>
    <property type="match status" value="1"/>
</dbReference>
<protein>
    <submittedName>
        <fullName evidence="7">Sigma-70 family RNA polymerase sigma factor</fullName>
    </submittedName>
</protein>
<dbReference type="NCBIfam" id="TIGR02937">
    <property type="entry name" value="sigma70-ECF"/>
    <property type="match status" value="1"/>
</dbReference>
<dbReference type="InterPro" id="IPR036388">
    <property type="entry name" value="WH-like_DNA-bd_sf"/>
</dbReference>
<dbReference type="Gene3D" id="1.10.10.10">
    <property type="entry name" value="Winged helix-like DNA-binding domain superfamily/Winged helix DNA-binding domain"/>
    <property type="match status" value="1"/>
</dbReference>
<organism evidence="7 8">
    <name type="scientific">Gemmata palustris</name>
    <dbReference type="NCBI Taxonomy" id="2822762"/>
    <lineage>
        <taxon>Bacteria</taxon>
        <taxon>Pseudomonadati</taxon>
        <taxon>Planctomycetota</taxon>
        <taxon>Planctomycetia</taxon>
        <taxon>Gemmatales</taxon>
        <taxon>Gemmataceae</taxon>
        <taxon>Gemmata</taxon>
    </lineage>
</organism>
<evidence type="ECO:0000256" key="1">
    <source>
        <dbReference type="ARBA" id="ARBA00010641"/>
    </source>
</evidence>
<dbReference type="InterPro" id="IPR039425">
    <property type="entry name" value="RNA_pol_sigma-70-like"/>
</dbReference>
<reference evidence="7 8" key="1">
    <citation type="submission" date="2021-04" db="EMBL/GenBank/DDBJ databases">
        <authorList>
            <person name="Ivanova A."/>
        </authorList>
    </citation>
    <scope>NUCLEOTIDE SEQUENCE [LARGE SCALE GENOMIC DNA]</scope>
    <source>
        <strain evidence="7 8">G18</strain>
    </source>
</reference>
<name>A0ABS5BK53_9BACT</name>
<dbReference type="PANTHER" id="PTHR43133">
    <property type="entry name" value="RNA POLYMERASE ECF-TYPE SIGMA FACTO"/>
    <property type="match status" value="1"/>
</dbReference>